<sequence length="1154" mass="128568">MTADFPYADPAGSKAGSPFDECLRLDARVESSAAILAAIQDHCYVLHEPIVISHCLEAWSLHTDLLSTTWLQQTLGSESFMPFNMNTKTDAEPTTYADYMTALEGQCETLRTLYAKDLPCPAAWADHLRQQLPDPLFYGSKDDLMAQLPGDMQVDNLMIYIGSSGTYTPAHTDLCGSIGHNLMVNATQGSYALWHLIRPADREAADRYWQLYTRGTSSIALENFYMPAEQLAKAPFRVIRLEQRPGDFLVLPGDCAHQVHNAGRGYNVKVSWNRPTIRSLPYAVDTVLPFYQHALRPDTYRIKALGYHALISLRDRAERFRQRKNDPSSWVDSGEAIELTRELRDLIACVQDSVVDEWIVVQDVRILQGPDRGQPKSAGPTGLNSADHLLLGATWTGVDETDLAIHISPGSARPIFDLQCDFCRTSIWLRGFHCPECAIDDSEADDSLHASLARDPALSSASSTSGSPALLPADGDRQGFDLCSHCYALGRSCQHPCGMQPMEFVPIENAKARINEAIQTYNDLIGETATAFARLSRPGDLQRGLDYQPLPTFNPTNLAVARSRKTPMTVAYALWRQRQLALTVTCTRCGDSRVPVELTHPDVLVRSLYSEPEAPYPLPPNVTIPPDAPYPTRQVPTYSWAPLCLFCQLGFHMADHFYLLSLRLPYYNVPELTAFSSPKQRPDTNERSLWQDRVVTLGDDYPAFQPVLTWTLGSLDTVVNGVDLDRYVTALWRPNLPHRPDSAVDLSNTRLPDLCTPKRTQARSSRSGTPAPRLSPFSDYSTTTDAALKKRNRQKFLRRCRSFNQACSLHTTYNLYRDLSYTQGNLVDRIQYEMAARRVNRLKGNPPMLIPPTNRTASIIDGKCSTGPVKIAELLPLMKSNLIWDMCTEVFKTTFNDSSPTARYANPHLSGRNSADTGGRALIPGSALNGMIEQAFDFLTLQRVGPKSHGIEGEIMVTASGVAPLPHGFQPPCMVGTFDNIPDTPDSDSLARLKPKRPGKRKRKATDDPPFYPSASKRNPLGKPLSPSRHATTTTAGTSIPPDFYTYLTPDLPPLMLDMETRPESIHVSDQPTREQLVDSFSFLYAHGCDRTLDLAKTAFGDQAEELLRQGIQRHYERVCGQVRRLCSAPCFDAMRDTFLEEAAVNLQRRFPPP</sequence>
<dbReference type="EMBL" id="JANBPT010000051">
    <property type="protein sequence ID" value="KAJ1929015.1"/>
    <property type="molecule type" value="Genomic_DNA"/>
</dbReference>
<feature type="domain" description="JmjC" evidence="2">
    <location>
        <begin position="123"/>
        <end position="291"/>
    </location>
</feature>
<gene>
    <name evidence="3" type="ORF">IWQ60_001558</name>
</gene>
<evidence type="ECO:0000259" key="2">
    <source>
        <dbReference type="PROSITE" id="PS51184"/>
    </source>
</evidence>
<accession>A0A9W8AEG5</accession>
<dbReference type="AlphaFoldDB" id="A0A9W8AEG5"/>
<dbReference type="PANTHER" id="PTHR12480">
    <property type="entry name" value="ARGININE DEMETHYLASE AND LYSYL-HYDROXYLASE JMJD"/>
    <property type="match status" value="1"/>
</dbReference>
<evidence type="ECO:0000256" key="1">
    <source>
        <dbReference type="SAM" id="MobiDB-lite"/>
    </source>
</evidence>
<protein>
    <recommendedName>
        <fullName evidence="2">JmjC domain-containing protein</fullName>
    </recommendedName>
</protein>
<feature type="compositionally biased region" description="Polar residues" evidence="1">
    <location>
        <begin position="758"/>
        <end position="768"/>
    </location>
</feature>
<feature type="region of interest" description="Disordered" evidence="1">
    <location>
        <begin position="747"/>
        <end position="781"/>
    </location>
</feature>
<dbReference type="InterPro" id="IPR050910">
    <property type="entry name" value="JMJD6_ArgDemeth/LysHydrox"/>
</dbReference>
<evidence type="ECO:0000313" key="3">
    <source>
        <dbReference type="EMBL" id="KAJ1929015.1"/>
    </source>
</evidence>
<feature type="compositionally biased region" description="Basic residues" evidence="1">
    <location>
        <begin position="993"/>
        <end position="1004"/>
    </location>
</feature>
<feature type="region of interest" description="Disordered" evidence="1">
    <location>
        <begin position="976"/>
        <end position="1043"/>
    </location>
</feature>
<comment type="caution">
    <text evidence="3">The sequence shown here is derived from an EMBL/GenBank/DDBJ whole genome shotgun (WGS) entry which is preliminary data.</text>
</comment>
<dbReference type="Proteomes" id="UP001150569">
    <property type="component" value="Unassembled WGS sequence"/>
</dbReference>
<dbReference type="Gene3D" id="2.60.120.650">
    <property type="entry name" value="Cupin"/>
    <property type="match status" value="1"/>
</dbReference>
<feature type="compositionally biased region" description="Polar residues" evidence="1">
    <location>
        <begin position="1029"/>
        <end position="1038"/>
    </location>
</feature>
<proteinExistence type="predicted"/>
<dbReference type="SUPFAM" id="SSF51197">
    <property type="entry name" value="Clavaminate synthase-like"/>
    <property type="match status" value="1"/>
</dbReference>
<evidence type="ECO:0000313" key="4">
    <source>
        <dbReference type="Proteomes" id="UP001150569"/>
    </source>
</evidence>
<dbReference type="SMART" id="SM00558">
    <property type="entry name" value="JmjC"/>
    <property type="match status" value="1"/>
</dbReference>
<keyword evidence="4" id="KW-1185">Reference proteome</keyword>
<name>A0A9W8AEG5_9FUNG</name>
<organism evidence="3 4">
    <name type="scientific">Tieghemiomyces parasiticus</name>
    <dbReference type="NCBI Taxonomy" id="78921"/>
    <lineage>
        <taxon>Eukaryota</taxon>
        <taxon>Fungi</taxon>
        <taxon>Fungi incertae sedis</taxon>
        <taxon>Zoopagomycota</taxon>
        <taxon>Kickxellomycotina</taxon>
        <taxon>Dimargaritomycetes</taxon>
        <taxon>Dimargaritales</taxon>
        <taxon>Dimargaritaceae</taxon>
        <taxon>Tieghemiomyces</taxon>
    </lineage>
</organism>
<dbReference type="Pfam" id="PF02373">
    <property type="entry name" value="JmjC"/>
    <property type="match status" value="1"/>
</dbReference>
<dbReference type="PANTHER" id="PTHR12480:SF35">
    <property type="entry name" value="TRANSCRIPTION FACTOR JUMONJI, JMJC DOMAIN-CONTAINING PROTEIN"/>
    <property type="match status" value="1"/>
</dbReference>
<dbReference type="OrthoDB" id="298344at2759"/>
<dbReference type="GO" id="GO:0005737">
    <property type="term" value="C:cytoplasm"/>
    <property type="evidence" value="ECO:0007669"/>
    <property type="project" value="TreeGrafter"/>
</dbReference>
<dbReference type="InterPro" id="IPR003347">
    <property type="entry name" value="JmjC_dom"/>
</dbReference>
<dbReference type="PROSITE" id="PS51184">
    <property type="entry name" value="JMJC"/>
    <property type="match status" value="1"/>
</dbReference>
<reference evidence="3" key="1">
    <citation type="submission" date="2022-07" db="EMBL/GenBank/DDBJ databases">
        <title>Phylogenomic reconstructions and comparative analyses of Kickxellomycotina fungi.</title>
        <authorList>
            <person name="Reynolds N.K."/>
            <person name="Stajich J.E."/>
            <person name="Barry K."/>
            <person name="Grigoriev I.V."/>
            <person name="Crous P."/>
            <person name="Smith M.E."/>
        </authorList>
    </citation>
    <scope>NUCLEOTIDE SEQUENCE</scope>
    <source>
        <strain evidence="3">RSA 861</strain>
    </source>
</reference>